<dbReference type="Proteomes" id="UP000236641">
    <property type="component" value="Unassembled WGS sequence"/>
</dbReference>
<evidence type="ECO:0000259" key="1">
    <source>
        <dbReference type="Pfam" id="PF10988"/>
    </source>
</evidence>
<comment type="caution">
    <text evidence="2">The sequence shown here is derived from an EMBL/GenBank/DDBJ whole genome shotgun (WGS) entry which is preliminary data.</text>
</comment>
<keyword evidence="3" id="KW-1185">Reference proteome</keyword>
<dbReference type="EMBL" id="POWF01000002">
    <property type="protein sequence ID" value="PNQ73920.1"/>
    <property type="molecule type" value="Genomic_DNA"/>
</dbReference>
<dbReference type="Gene3D" id="2.160.20.120">
    <property type="match status" value="1"/>
</dbReference>
<dbReference type="PANTHER" id="PTHR39200:SF1">
    <property type="entry name" value="AUTO-TRANSPORTER ADHESIN HEAD GIN DOMAIN-CONTAINING PROTEIN-RELATED"/>
    <property type="match status" value="1"/>
</dbReference>
<reference evidence="2 3" key="1">
    <citation type="submission" date="2018-01" db="EMBL/GenBank/DDBJ databases">
        <title>The draft genome of Hanstruepera neustonica JCM19743.</title>
        <authorList>
            <person name="He R.-H."/>
            <person name="Du Z.-J."/>
        </authorList>
    </citation>
    <scope>NUCLEOTIDE SEQUENCE [LARGE SCALE GENOMIC DNA]</scope>
    <source>
        <strain evidence="2 3">JCM19743</strain>
    </source>
</reference>
<protein>
    <submittedName>
        <fullName evidence="2">DUF2807 domain-containing protein</fullName>
    </submittedName>
</protein>
<evidence type="ECO:0000313" key="2">
    <source>
        <dbReference type="EMBL" id="PNQ73920.1"/>
    </source>
</evidence>
<dbReference type="InterPro" id="IPR021255">
    <property type="entry name" value="DUF2807"/>
</dbReference>
<accession>A0A2K1E0V5</accession>
<dbReference type="PROSITE" id="PS51257">
    <property type="entry name" value="PROKAR_LIPOPROTEIN"/>
    <property type="match status" value="1"/>
</dbReference>
<dbReference type="PANTHER" id="PTHR39200">
    <property type="entry name" value="HYPOTHETICAL EXPORTED PROTEIN"/>
    <property type="match status" value="1"/>
</dbReference>
<sequence length="248" mass="27941">MKKLIYILFVSMIVSCSKENANDCIQNAGNIIQQEVPVSEFDKILVNRDVELIVKEAFDYQVIIETGEYLLNDVEARVVDNELQLIDHNTCNYVREYGITKVYVSAPNIRTIRTSSQYTVKSDGVLNYQTLNLLSEDFNATRTFTVGDYNLQVNTNNLRIVSNNISSFYISGETNNLTVEFYSGAGRFEGAHLIAQNVEVYHRGSNDMIVNPQQSLSGELVGTGDLISVNRPPTVEVEQLYTGRLIFN</sequence>
<dbReference type="RefSeq" id="WP_103051616.1">
    <property type="nucleotide sequence ID" value="NZ_POWF01000002.1"/>
</dbReference>
<evidence type="ECO:0000313" key="3">
    <source>
        <dbReference type="Proteomes" id="UP000236641"/>
    </source>
</evidence>
<dbReference type="AlphaFoldDB" id="A0A2K1E0V5"/>
<gene>
    <name evidence="2" type="ORF">C1T31_06235</name>
</gene>
<organism evidence="2 3">
    <name type="scientific">Hanstruepera neustonica</name>
    <dbReference type="NCBI Taxonomy" id="1445657"/>
    <lineage>
        <taxon>Bacteria</taxon>
        <taxon>Pseudomonadati</taxon>
        <taxon>Bacteroidota</taxon>
        <taxon>Flavobacteriia</taxon>
        <taxon>Flavobacteriales</taxon>
        <taxon>Flavobacteriaceae</taxon>
        <taxon>Hanstruepera</taxon>
    </lineage>
</organism>
<feature type="domain" description="Putative auto-transporter adhesin head GIN" evidence="1">
    <location>
        <begin position="40"/>
        <end position="232"/>
    </location>
</feature>
<proteinExistence type="predicted"/>
<dbReference type="OrthoDB" id="1466971at2"/>
<name>A0A2K1E0V5_9FLAO</name>
<dbReference type="Pfam" id="PF10988">
    <property type="entry name" value="DUF2807"/>
    <property type="match status" value="1"/>
</dbReference>